<feature type="transmembrane region" description="Helical" evidence="17">
    <location>
        <begin position="20"/>
        <end position="43"/>
    </location>
</feature>
<dbReference type="AlphaFoldDB" id="A0A9E8DEV0"/>
<evidence type="ECO:0000259" key="19">
    <source>
        <dbReference type="Pfam" id="PF01059"/>
    </source>
</evidence>
<feature type="domain" description="NADH:ubiquinone oxidoreductase chain 4 N-terminal" evidence="19">
    <location>
        <begin position="1"/>
        <end position="103"/>
    </location>
</feature>
<comment type="function">
    <text evidence="17">Core subunit of the mitochondrial membrane respiratory chain NADH dehydrogenase (Complex I) which catalyzes electron transfer from NADH through the respiratory chain, using ubiquinone as an electron acceptor. Essential for the catalytic activity and assembly of complex I.</text>
</comment>
<feature type="domain" description="NADH:quinone oxidoreductase/Mrp antiporter transmembrane" evidence="18">
    <location>
        <begin position="106"/>
        <end position="390"/>
    </location>
</feature>
<accession>A0A9E8DEV0</accession>
<evidence type="ECO:0000256" key="16">
    <source>
        <dbReference type="ARBA" id="ARBA00049551"/>
    </source>
</evidence>
<feature type="transmembrane region" description="Helical" evidence="17">
    <location>
        <begin position="298"/>
        <end position="318"/>
    </location>
</feature>
<feature type="transmembrane region" description="Helical" evidence="17">
    <location>
        <begin position="242"/>
        <end position="265"/>
    </location>
</feature>
<dbReference type="GeneID" id="76818917"/>
<feature type="transmembrane region" description="Helical" evidence="17">
    <location>
        <begin position="216"/>
        <end position="236"/>
    </location>
</feature>
<dbReference type="PRINTS" id="PR01437">
    <property type="entry name" value="NUOXDRDTASE4"/>
</dbReference>
<feature type="transmembrane region" description="Helical" evidence="17">
    <location>
        <begin position="49"/>
        <end position="73"/>
    </location>
</feature>
<keyword evidence="10 17" id="KW-0249">Electron transport</keyword>
<evidence type="ECO:0000256" key="7">
    <source>
        <dbReference type="ARBA" id="ARBA00022660"/>
    </source>
</evidence>
<feature type="transmembrane region" description="Helical" evidence="17">
    <location>
        <begin position="112"/>
        <end position="132"/>
    </location>
</feature>
<dbReference type="GO" id="GO:0015990">
    <property type="term" value="P:electron transport coupled proton transport"/>
    <property type="evidence" value="ECO:0007669"/>
    <property type="project" value="TreeGrafter"/>
</dbReference>
<comment type="catalytic activity">
    <reaction evidence="16 17">
        <text>a ubiquinone + NADH + 5 H(+)(in) = a ubiquinol + NAD(+) + 4 H(+)(out)</text>
        <dbReference type="Rhea" id="RHEA:29091"/>
        <dbReference type="Rhea" id="RHEA-COMP:9565"/>
        <dbReference type="Rhea" id="RHEA-COMP:9566"/>
        <dbReference type="ChEBI" id="CHEBI:15378"/>
        <dbReference type="ChEBI" id="CHEBI:16389"/>
        <dbReference type="ChEBI" id="CHEBI:17976"/>
        <dbReference type="ChEBI" id="CHEBI:57540"/>
        <dbReference type="ChEBI" id="CHEBI:57945"/>
        <dbReference type="EC" id="7.1.1.2"/>
    </reaction>
</comment>
<keyword evidence="12 17" id="KW-0520">NAD</keyword>
<evidence type="ECO:0000256" key="13">
    <source>
        <dbReference type="ARBA" id="ARBA00023075"/>
    </source>
</evidence>
<geneLocation type="mitochondrion" evidence="20"/>
<evidence type="ECO:0000256" key="2">
    <source>
        <dbReference type="ARBA" id="ARBA00004225"/>
    </source>
</evidence>
<feature type="transmembrane region" description="Helical" evidence="17">
    <location>
        <begin position="182"/>
        <end position="204"/>
    </location>
</feature>
<evidence type="ECO:0000256" key="10">
    <source>
        <dbReference type="ARBA" id="ARBA00022982"/>
    </source>
</evidence>
<evidence type="ECO:0000256" key="9">
    <source>
        <dbReference type="ARBA" id="ARBA00022967"/>
    </source>
</evidence>
<feature type="transmembrane region" description="Helical" evidence="17">
    <location>
        <begin position="139"/>
        <end position="162"/>
    </location>
</feature>
<dbReference type="GO" id="GO:0003954">
    <property type="term" value="F:NADH dehydrogenase activity"/>
    <property type="evidence" value="ECO:0007669"/>
    <property type="project" value="TreeGrafter"/>
</dbReference>
<organism evidence="20">
    <name type="scientific">Paraphlugiolopsis jiangi</name>
    <dbReference type="NCBI Taxonomy" id="2993984"/>
    <lineage>
        <taxon>Eukaryota</taxon>
        <taxon>Metazoa</taxon>
        <taxon>Ecdysozoa</taxon>
        <taxon>Arthropoda</taxon>
        <taxon>Hexapoda</taxon>
        <taxon>Insecta</taxon>
        <taxon>Pterygota</taxon>
        <taxon>Neoptera</taxon>
        <taxon>Polyneoptera</taxon>
        <taxon>Orthoptera</taxon>
        <taxon>Ensifera</taxon>
        <taxon>Tettigoniidea</taxon>
        <taxon>Tettigonioidea</taxon>
        <taxon>Tettigoniidae</taxon>
        <taxon>Meconematinae</taxon>
        <taxon>Paraphlugiolopsis</taxon>
    </lineage>
</organism>
<comment type="subcellular location">
    <subcellularLocation>
        <location evidence="2 17">Mitochondrion membrane</location>
        <topology evidence="2 17">Multi-pass membrane protein</topology>
    </subcellularLocation>
</comment>
<evidence type="ECO:0000259" key="18">
    <source>
        <dbReference type="Pfam" id="PF00361"/>
    </source>
</evidence>
<evidence type="ECO:0000256" key="17">
    <source>
        <dbReference type="RuleBase" id="RU003297"/>
    </source>
</evidence>
<evidence type="ECO:0000256" key="8">
    <source>
        <dbReference type="ARBA" id="ARBA00022692"/>
    </source>
</evidence>
<feature type="transmembrane region" description="Helical" evidence="17">
    <location>
        <begin position="330"/>
        <end position="349"/>
    </location>
</feature>
<evidence type="ECO:0000256" key="12">
    <source>
        <dbReference type="ARBA" id="ARBA00023027"/>
    </source>
</evidence>
<keyword evidence="8 17" id="KW-0812">Transmembrane</keyword>
<gene>
    <name evidence="20" type="primary">ND4</name>
</gene>
<keyword evidence="7 17" id="KW-0679">Respiratory chain</keyword>
<evidence type="ECO:0000256" key="11">
    <source>
        <dbReference type="ARBA" id="ARBA00022989"/>
    </source>
</evidence>
<dbReference type="EC" id="7.1.1.2" evidence="4 17"/>
<dbReference type="InterPro" id="IPR000260">
    <property type="entry name" value="NADH4_N"/>
</dbReference>
<sequence>MLKFIFMLLFLIPLSFLYKFWWLVQCLLYLMTFFFMLSCITFNDFCNLSYIFGMDILSYGLILLSFWICSLMITASERVYHYKYFNSFFLFFVIFLLLMLCCTFSSMSLFSFYLFFEGSLIPTLFLILGWGYQPERLQAGVYLLFYTLLASLPLLVGLFNIYGFYGSLYIGFMNNVSLSSMLFYMSLILAFLVKMPMFMVHLWLPKAHVEAPVSGSMILAGVLLKLGGYGLLRVYMMLMKLGLVYNVIWISISLIGGFLMSLVCLRQVDLKALIAYSSVVHMGMALGGLMTLTDWGFLSTYSLMIAHGLCSSGLFVLANISYERLGSRSLLINSGLMNFMPSMALWWFLLSSSNMAAPPSLNLMGEIGLLNSLVMWSWITMVMLMLISFFSGAYTLYLYSYSQHGMIYSGIYSCSMGYLREYLLLMLHWLPLNVLILKGDLCILWL</sequence>
<dbReference type="InterPro" id="IPR001750">
    <property type="entry name" value="ND/Mrp_TM"/>
</dbReference>
<evidence type="ECO:0000256" key="6">
    <source>
        <dbReference type="ARBA" id="ARBA00022448"/>
    </source>
</evidence>
<feature type="transmembrane region" description="Helical" evidence="17">
    <location>
        <begin position="85"/>
        <end position="106"/>
    </location>
</feature>
<keyword evidence="15 17" id="KW-0472">Membrane</keyword>
<dbReference type="CTD" id="4538"/>
<feature type="transmembrane region" description="Helical" evidence="17">
    <location>
        <begin position="272"/>
        <end position="292"/>
    </location>
</feature>
<evidence type="ECO:0000256" key="5">
    <source>
        <dbReference type="ARBA" id="ARBA00021006"/>
    </source>
</evidence>
<protein>
    <recommendedName>
        <fullName evidence="5 17">NADH-ubiquinone oxidoreductase chain 4</fullName>
        <ecNumber evidence="4 17">7.1.1.2</ecNumber>
    </recommendedName>
</protein>
<evidence type="ECO:0000256" key="14">
    <source>
        <dbReference type="ARBA" id="ARBA00023128"/>
    </source>
</evidence>
<dbReference type="GO" id="GO:0042773">
    <property type="term" value="P:ATP synthesis coupled electron transport"/>
    <property type="evidence" value="ECO:0007669"/>
    <property type="project" value="InterPro"/>
</dbReference>
<dbReference type="InterPro" id="IPR003918">
    <property type="entry name" value="NADH_UbQ_OxRdtase"/>
</dbReference>
<dbReference type="GO" id="GO:0008137">
    <property type="term" value="F:NADH dehydrogenase (ubiquinone) activity"/>
    <property type="evidence" value="ECO:0007669"/>
    <property type="project" value="UniProtKB-UniRule"/>
</dbReference>
<dbReference type="GO" id="GO:0048039">
    <property type="term" value="F:ubiquinone binding"/>
    <property type="evidence" value="ECO:0007669"/>
    <property type="project" value="TreeGrafter"/>
</dbReference>
<keyword evidence="13 17" id="KW-0830">Ubiquinone</keyword>
<comment type="function">
    <text evidence="1">Core subunit of the mitochondrial membrane respiratory chain NADH dehydrogenase (Complex I) that is believed to belong to the minimal assembly required for catalysis. Complex I functions in the transfer of electrons from NADH to the respiratory chain. The immediate electron acceptor for the enzyme is believed to be ubiquinone.</text>
</comment>
<dbReference type="Pfam" id="PF00361">
    <property type="entry name" value="Proton_antipo_M"/>
    <property type="match status" value="1"/>
</dbReference>
<proteinExistence type="inferred from homology"/>
<evidence type="ECO:0000256" key="15">
    <source>
        <dbReference type="ARBA" id="ARBA00023136"/>
    </source>
</evidence>
<evidence type="ECO:0000256" key="4">
    <source>
        <dbReference type="ARBA" id="ARBA00012944"/>
    </source>
</evidence>
<keyword evidence="9" id="KW-1278">Translocase</keyword>
<feature type="transmembrane region" description="Helical" evidence="17">
    <location>
        <begin position="369"/>
        <end position="397"/>
    </location>
</feature>
<evidence type="ECO:0000256" key="3">
    <source>
        <dbReference type="ARBA" id="ARBA00009025"/>
    </source>
</evidence>
<keyword evidence="6 17" id="KW-0813">Transport</keyword>
<keyword evidence="11 17" id="KW-1133">Transmembrane helix</keyword>
<keyword evidence="14 17" id="KW-0496">Mitochondrion</keyword>
<dbReference type="EMBL" id="OM892712">
    <property type="protein sequence ID" value="UZH35943.1"/>
    <property type="molecule type" value="Genomic_DNA"/>
</dbReference>
<name>A0A9E8DEV0_9ORTH</name>
<dbReference type="PANTHER" id="PTHR43507:SF20">
    <property type="entry name" value="NADH-UBIQUINONE OXIDOREDUCTASE CHAIN 4"/>
    <property type="match status" value="1"/>
</dbReference>
<comment type="similarity">
    <text evidence="3 17">Belongs to the complex I subunit 4 family.</text>
</comment>
<feature type="transmembrane region" description="Helical" evidence="17">
    <location>
        <begin position="418"/>
        <end position="437"/>
    </location>
</feature>
<evidence type="ECO:0000313" key="20">
    <source>
        <dbReference type="EMBL" id="UZH35943.1"/>
    </source>
</evidence>
<dbReference type="Pfam" id="PF01059">
    <property type="entry name" value="Oxidored_q5_N"/>
    <property type="match status" value="1"/>
</dbReference>
<dbReference type="PANTHER" id="PTHR43507">
    <property type="entry name" value="NADH-UBIQUINONE OXIDOREDUCTASE CHAIN 4"/>
    <property type="match status" value="1"/>
</dbReference>
<dbReference type="GO" id="GO:0031966">
    <property type="term" value="C:mitochondrial membrane"/>
    <property type="evidence" value="ECO:0007669"/>
    <property type="project" value="UniProtKB-SubCell"/>
</dbReference>
<dbReference type="RefSeq" id="YP_010572578.1">
    <property type="nucleotide sequence ID" value="NC_068778.1"/>
</dbReference>
<reference evidence="20" key="1">
    <citation type="submission" date="2022-03" db="EMBL/GenBank/DDBJ databases">
        <authorList>
            <person name="Liang L."/>
            <person name="Bian X."/>
        </authorList>
    </citation>
    <scope>NUCLEOTIDE SEQUENCE</scope>
</reference>
<evidence type="ECO:0000256" key="1">
    <source>
        <dbReference type="ARBA" id="ARBA00003257"/>
    </source>
</evidence>